<protein>
    <recommendedName>
        <fullName evidence="15">Ionotropic glutamate receptor C-terminal domain-containing protein</fullName>
    </recommendedName>
</protein>
<dbReference type="FunFam" id="3.40.190.10:FF:000054">
    <property type="entry name" value="Glutamate receptor"/>
    <property type="match status" value="1"/>
</dbReference>
<dbReference type="GO" id="GO:0016020">
    <property type="term" value="C:membrane"/>
    <property type="evidence" value="ECO:0007669"/>
    <property type="project" value="UniProtKB-SubCell"/>
</dbReference>
<feature type="region of interest" description="Disordered" evidence="13">
    <location>
        <begin position="1109"/>
        <end position="1137"/>
    </location>
</feature>
<evidence type="ECO:0000256" key="14">
    <source>
        <dbReference type="SAM" id="Phobius"/>
    </source>
</evidence>
<feature type="transmembrane region" description="Helical" evidence="14">
    <location>
        <begin position="878"/>
        <end position="902"/>
    </location>
</feature>
<keyword evidence="12" id="KW-0407">Ion channel</keyword>
<dbReference type="GO" id="GO:0015276">
    <property type="term" value="F:ligand-gated monoatomic ion channel activity"/>
    <property type="evidence" value="ECO:0007669"/>
    <property type="project" value="InterPro"/>
</dbReference>
<dbReference type="FunFam" id="3.40.190.10:FF:000175">
    <property type="entry name" value="Glutamate receptor"/>
    <property type="match status" value="1"/>
</dbReference>
<dbReference type="Pfam" id="PF01094">
    <property type="entry name" value="ANF_receptor"/>
    <property type="match status" value="1"/>
</dbReference>
<evidence type="ECO:0000256" key="3">
    <source>
        <dbReference type="ARBA" id="ARBA00022448"/>
    </source>
</evidence>
<keyword evidence="9" id="KW-0675">Receptor</keyword>
<keyword evidence="8 14" id="KW-0472">Membrane</keyword>
<dbReference type="InterPro" id="IPR044440">
    <property type="entry name" value="GABAb_receptor_plant_PBP1"/>
</dbReference>
<dbReference type="FunFam" id="3.40.50.2300:FF:000081">
    <property type="entry name" value="Glutamate receptor"/>
    <property type="match status" value="1"/>
</dbReference>
<keyword evidence="10" id="KW-0325">Glycoprotein</keyword>
<evidence type="ECO:0000256" key="5">
    <source>
        <dbReference type="ARBA" id="ARBA00022729"/>
    </source>
</evidence>
<evidence type="ECO:0000256" key="6">
    <source>
        <dbReference type="ARBA" id="ARBA00022989"/>
    </source>
</evidence>
<dbReference type="InterPro" id="IPR001828">
    <property type="entry name" value="ANF_lig-bd_rcpt"/>
</dbReference>
<evidence type="ECO:0000256" key="1">
    <source>
        <dbReference type="ARBA" id="ARBA00004141"/>
    </source>
</evidence>
<dbReference type="PRINTS" id="PR01176">
    <property type="entry name" value="GABABRECEPTR"/>
</dbReference>
<dbReference type="GO" id="GO:1901701">
    <property type="term" value="P:cellular response to oxygen-containing compound"/>
    <property type="evidence" value="ECO:0007669"/>
    <property type="project" value="UniProtKB-ARBA"/>
</dbReference>
<evidence type="ECO:0000256" key="12">
    <source>
        <dbReference type="ARBA" id="ARBA00023303"/>
    </source>
</evidence>
<feature type="transmembrane region" description="Helical" evidence="14">
    <location>
        <begin position="818"/>
        <end position="836"/>
    </location>
</feature>
<evidence type="ECO:0000256" key="7">
    <source>
        <dbReference type="ARBA" id="ARBA00023065"/>
    </source>
</evidence>
<evidence type="ECO:0000256" key="2">
    <source>
        <dbReference type="ARBA" id="ARBA00008685"/>
    </source>
</evidence>
<dbReference type="CDD" id="cd19990">
    <property type="entry name" value="PBP1_GABAb_receptor_plant"/>
    <property type="match status" value="1"/>
</dbReference>
<dbReference type="InterPro" id="IPR028082">
    <property type="entry name" value="Peripla_BP_I"/>
</dbReference>
<keyword evidence="7" id="KW-0406">Ion transport</keyword>
<gene>
    <name evidence="16" type="ORF">GOBAR_AA38958</name>
</gene>
<keyword evidence="5" id="KW-0732">Signal</keyword>
<dbReference type="InterPro" id="IPR001320">
    <property type="entry name" value="Iontro_rcpt_C"/>
</dbReference>
<evidence type="ECO:0000259" key="15">
    <source>
        <dbReference type="SMART" id="SM00079"/>
    </source>
</evidence>
<dbReference type="PANTHER" id="PTHR18966">
    <property type="entry name" value="IONOTROPIC GLUTAMATE RECEPTOR"/>
    <property type="match status" value="1"/>
</dbReference>
<evidence type="ECO:0000256" key="11">
    <source>
        <dbReference type="ARBA" id="ARBA00023286"/>
    </source>
</evidence>
<keyword evidence="11" id="KW-1071">Ligand-gated ion channel</keyword>
<feature type="transmembrane region" description="Helical" evidence="14">
    <location>
        <begin position="1058"/>
        <end position="1078"/>
    </location>
</feature>
<dbReference type="Gene3D" id="3.40.190.10">
    <property type="entry name" value="Periplasmic binding protein-like II"/>
    <property type="match status" value="2"/>
</dbReference>
<evidence type="ECO:0000256" key="8">
    <source>
        <dbReference type="ARBA" id="ARBA00023136"/>
    </source>
</evidence>
<dbReference type="SMART" id="SM00079">
    <property type="entry name" value="PBPe"/>
    <property type="match status" value="1"/>
</dbReference>
<dbReference type="OrthoDB" id="5984008at2759"/>
<evidence type="ECO:0000313" key="16">
    <source>
        <dbReference type="EMBL" id="PPR81755.1"/>
    </source>
</evidence>
<dbReference type="EMBL" id="KZ671155">
    <property type="protein sequence ID" value="PPR81755.1"/>
    <property type="molecule type" value="Genomic_DNA"/>
</dbReference>
<dbReference type="Gene3D" id="3.40.50.2300">
    <property type="match status" value="2"/>
</dbReference>
<dbReference type="Proteomes" id="UP000239757">
    <property type="component" value="Unassembled WGS sequence"/>
</dbReference>
<dbReference type="InterPro" id="IPR019594">
    <property type="entry name" value="Glu/Gly-bd"/>
</dbReference>
<evidence type="ECO:0000256" key="4">
    <source>
        <dbReference type="ARBA" id="ARBA00022692"/>
    </source>
</evidence>
<organism evidence="16 17">
    <name type="scientific">Gossypium barbadense</name>
    <name type="common">Sea Island cotton</name>
    <name type="synonym">Hibiscus barbadensis</name>
    <dbReference type="NCBI Taxonomy" id="3634"/>
    <lineage>
        <taxon>Eukaryota</taxon>
        <taxon>Viridiplantae</taxon>
        <taxon>Streptophyta</taxon>
        <taxon>Embryophyta</taxon>
        <taxon>Tracheophyta</taxon>
        <taxon>Spermatophyta</taxon>
        <taxon>Magnoliopsida</taxon>
        <taxon>eudicotyledons</taxon>
        <taxon>Gunneridae</taxon>
        <taxon>Pentapetalae</taxon>
        <taxon>rosids</taxon>
        <taxon>malvids</taxon>
        <taxon>Malvales</taxon>
        <taxon>Malvaceae</taxon>
        <taxon>Malvoideae</taxon>
        <taxon>Gossypium</taxon>
    </lineage>
</organism>
<dbReference type="SUPFAM" id="SSF53850">
    <property type="entry name" value="Periplasmic binding protein-like II"/>
    <property type="match status" value="1"/>
</dbReference>
<feature type="domain" description="Ionotropic glutamate receptor C-terminal" evidence="15">
    <location>
        <begin position="697"/>
        <end position="1038"/>
    </location>
</feature>
<comment type="subcellular location">
    <subcellularLocation>
        <location evidence="1">Membrane</location>
        <topology evidence="1">Multi-pass membrane protein</topology>
    </subcellularLocation>
</comment>
<proteinExistence type="inferred from homology"/>
<dbReference type="InterPro" id="IPR015683">
    <property type="entry name" value="Ionotropic_Glu_rcpt"/>
</dbReference>
<sequence length="1137" mass="126754">MGFGNEFSVKVKNVSVSQRGKVSPDGSSTSDSSSYLDEKMVNLFTAAGHLIKKVLVNQLGGLLIMTMQTIANTFDMYLIWVWTLTSTMKLLVQVILVYAQQEQNPQAQKAFMMRSVHSHFKTLFPPLHSPSLETPLQVISYKVPLGWKQEEIDLMWMEQKMLKEGRYRQESFGPIFKMPKSADSALISSCICDKSDTMKFSDLSSKQRFDSVLESDSDFHYHMFTFFILPVTSIGSVSRFFLGVFQIGYGRNASTRPAVVNIGAMFNFDSIIGRVAKIAIDEALKDVNSNSSILKGTKLSVTLQDTNCNGFLGMVEALRYMATDVVAIIGPQCSVVAPIISHVASELRVPLLSFAATDPTLSSLQFPFFVRTAQNDLYQMTAVADIIDHYGWKEVIAIFIDDDWGRNGVSALNDKLAERRCKISYKVGIQPDSSVTQGAIMDVLVKVALMQSRILVLHLNRRVGFKVFSVANHLGMMGNGYVWIATDWLSLVLDSESPLPSETMDKIQGVLTLRQHTPDSDGKRAFFARWNRITGGSPQLNAYGLYAYDTVWLLAHSLDAFFNQGGVISFSNDSRISSMAGSALHLEAMSIFDDGVLLLKNILLSDFVGLTGPLKFNSDRSLILPAYDIINVLGTGIRQIGYWSNYSGLSTVSPETLYTRPPNRSSANQKLYSVIWPGETLSKPRGWVFPNNGKLLRIGVPNRVSYKEFVSQVRGTDMFKGFCIDVFTAAVNLLPYAVPYKFISFGDGRKNPSYTELVNKITTGEFDAVVGDIAIVTNRTRIVDFTQPYVSSGLVIVARLEKERSGAWAFLQPFSRRMWIVTGSFFLIVGIVVWILEHRINDEFRGPPKQQVITILWFSFSTMFFAHRENTMSTLGRLVLLVWLFVVLIINSSYTASLTSILTVEHLSSSIKGIQSLAATNEPIGYQEGSFAERYLSEELNISRSRLVSLGSPEAYALALKRGPGNGGVAAVVDERPYVELFLSSQCSFKIVGQEFTKSGWGFAFPRDSPLAIDMSTAILALAENGDLQRIHDKWLMQSTCSLESTEIETNQLNLSSFWGLFLICGVACIIALFIYFLQILQQLPPAPESASITGQDSSHSRRLRRFLSLMDEKEEQSRSGQKRRKVDNERDDEFGS</sequence>
<dbReference type="SUPFAM" id="SSF53822">
    <property type="entry name" value="Periplasmic binding protein-like I"/>
    <property type="match status" value="1"/>
</dbReference>
<evidence type="ECO:0000256" key="13">
    <source>
        <dbReference type="SAM" id="MobiDB-lite"/>
    </source>
</evidence>
<comment type="similarity">
    <text evidence="2">Belongs to the glutamate-gated ion channel (TC 1.A.10.1) family.</text>
</comment>
<keyword evidence="6 14" id="KW-1133">Transmembrane helix</keyword>
<reference evidence="16 17" key="1">
    <citation type="submission" date="2015-01" db="EMBL/GenBank/DDBJ databases">
        <title>Genome of allotetraploid Gossypium barbadense reveals genomic plasticity and fiber elongation in cotton evolution.</title>
        <authorList>
            <person name="Chen X."/>
            <person name="Liu X."/>
            <person name="Zhao B."/>
            <person name="Zheng H."/>
            <person name="Hu Y."/>
            <person name="Lu G."/>
            <person name="Yang C."/>
            <person name="Chen J."/>
            <person name="Shan C."/>
            <person name="Zhang L."/>
            <person name="Zhou Y."/>
            <person name="Wang L."/>
            <person name="Guo W."/>
            <person name="Bai Y."/>
            <person name="Ruan J."/>
            <person name="Shangguan X."/>
            <person name="Mao Y."/>
            <person name="Jiang J."/>
            <person name="Zhu Y."/>
            <person name="Lei J."/>
            <person name="Kang H."/>
            <person name="Chen S."/>
            <person name="He X."/>
            <person name="Wang R."/>
            <person name="Wang Y."/>
            <person name="Chen J."/>
            <person name="Wang L."/>
            <person name="Yu S."/>
            <person name="Wang B."/>
            <person name="Wei J."/>
            <person name="Song S."/>
            <person name="Lu X."/>
            <person name="Gao Z."/>
            <person name="Gu W."/>
            <person name="Deng X."/>
            <person name="Ma D."/>
            <person name="Wang S."/>
            <person name="Liang W."/>
            <person name="Fang L."/>
            <person name="Cai C."/>
            <person name="Zhu X."/>
            <person name="Zhou B."/>
            <person name="Zhang Y."/>
            <person name="Chen Z."/>
            <person name="Xu S."/>
            <person name="Zhu R."/>
            <person name="Wang S."/>
            <person name="Zhang T."/>
            <person name="Zhao G."/>
        </authorList>
    </citation>
    <scope>NUCLEOTIDE SEQUENCE [LARGE SCALE GENOMIC DNA]</scope>
    <source>
        <strain evidence="17">cv. Xinhai21</strain>
        <tissue evidence="16">Leaf</tissue>
    </source>
</reference>
<name>A0A2P5VSE1_GOSBA</name>
<keyword evidence="3" id="KW-0813">Transport</keyword>
<dbReference type="AlphaFoldDB" id="A0A2P5VSE1"/>
<dbReference type="Pfam" id="PF10613">
    <property type="entry name" value="Lig_chan-Glu_bd"/>
    <property type="match status" value="1"/>
</dbReference>
<evidence type="ECO:0000256" key="9">
    <source>
        <dbReference type="ARBA" id="ARBA00023170"/>
    </source>
</evidence>
<evidence type="ECO:0000313" key="17">
    <source>
        <dbReference type="Proteomes" id="UP000239757"/>
    </source>
</evidence>
<dbReference type="Pfam" id="PF00060">
    <property type="entry name" value="Lig_chan"/>
    <property type="match status" value="1"/>
</dbReference>
<accession>A0A2P5VSE1</accession>
<dbReference type="GO" id="GO:0007165">
    <property type="term" value="P:signal transduction"/>
    <property type="evidence" value="ECO:0007669"/>
    <property type="project" value="UniProtKB-ARBA"/>
</dbReference>
<dbReference type="GO" id="GO:0009611">
    <property type="term" value="P:response to wounding"/>
    <property type="evidence" value="ECO:0007669"/>
    <property type="project" value="UniProtKB-ARBA"/>
</dbReference>
<feature type="transmembrane region" description="Helical" evidence="14">
    <location>
        <begin position="848"/>
        <end position="866"/>
    </location>
</feature>
<dbReference type="FunFam" id="1.10.287.70:FF:000037">
    <property type="entry name" value="Glutamate receptor"/>
    <property type="match status" value="1"/>
</dbReference>
<dbReference type="Gene3D" id="1.10.287.70">
    <property type="match status" value="1"/>
</dbReference>
<evidence type="ECO:0000256" key="10">
    <source>
        <dbReference type="ARBA" id="ARBA00023180"/>
    </source>
</evidence>
<dbReference type="CDD" id="cd13686">
    <property type="entry name" value="GluR_Plant"/>
    <property type="match status" value="1"/>
</dbReference>
<keyword evidence="4 14" id="KW-0812">Transmembrane</keyword>